<dbReference type="Pfam" id="PF13569">
    <property type="entry name" value="DUF4132"/>
    <property type="match status" value="1"/>
</dbReference>
<comment type="caution">
    <text evidence="2">The sequence shown here is derived from an EMBL/GenBank/DDBJ whole genome shotgun (WGS) entry which is preliminary data.</text>
</comment>
<proteinExistence type="predicted"/>
<dbReference type="AlphaFoldDB" id="A0A7W9MXK4"/>
<sequence>MSEPEDPDDLVEQQFLSAARELGAAEMTAMLAEAGVLLERVFDTSSPYGERRLTPLAGYVYDRIHEVNGLTLVEVSQVLDGLGLDGPRLVVDRYRSDYRGLGVTWPDEDVAPFVLQTLPLWLEVVRAGVDREFDPQAPYRALATLPELPDPVVDALFEAALGRRKSVRRFAQDALGGGHEARIVVALSNRRAEARAEAERWLERLGHGVPVEPTVDRVGPPETPTPKGLEWLRFEDLPSMHWSDTGEVIPATLLKWLVCQAVNNKTPEPNALIRSYAGLITEQEDFGYFLLERWIARGATIGLKGLLAVVAVCGGERSVALAEEHLTEWYGVRAAQSKALIGMLAWTDHPAATQLVLSVPTRFRTKTLQEEATRQAAALAIRKGWTTDELFDRSVPTEPDKKTLELQTARLYEAMCAGRTWTFQDWQQHLNQHPVMGKLARRLVWMTAQPFRPLDDGRLVDVDDDLVEPPADARVSIAHAAVVDEETRLRWQHYLADYGIATLFPQFSKADRRPADGYRLTEFEGIQLPAFTLRSTVRRLGYLRGQTLDGPSFDEYAKPFPSIGLTAVISFSGNELPEENRTVVLGALSFRQAVPDGGPVRLGDVPPVLLAEACRDLRVVAGSGRRLLE</sequence>
<feature type="domain" description="DUF4132" evidence="1">
    <location>
        <begin position="402"/>
        <end position="542"/>
    </location>
</feature>
<evidence type="ECO:0000259" key="1">
    <source>
        <dbReference type="Pfam" id="PF13569"/>
    </source>
</evidence>
<organism evidence="2 3">
    <name type="scientific">Kribbella italica</name>
    <dbReference type="NCBI Taxonomy" id="1540520"/>
    <lineage>
        <taxon>Bacteria</taxon>
        <taxon>Bacillati</taxon>
        <taxon>Actinomycetota</taxon>
        <taxon>Actinomycetes</taxon>
        <taxon>Propionibacteriales</taxon>
        <taxon>Kribbellaceae</taxon>
        <taxon>Kribbella</taxon>
    </lineage>
</organism>
<dbReference type="InterPro" id="IPR025406">
    <property type="entry name" value="DUF4132"/>
</dbReference>
<dbReference type="Proteomes" id="UP000549971">
    <property type="component" value="Unassembled WGS sequence"/>
</dbReference>
<evidence type="ECO:0000313" key="2">
    <source>
        <dbReference type="EMBL" id="MBB5839447.1"/>
    </source>
</evidence>
<keyword evidence="3" id="KW-1185">Reference proteome</keyword>
<dbReference type="EMBL" id="JACHMY010000001">
    <property type="protein sequence ID" value="MBB5839447.1"/>
    <property type="molecule type" value="Genomic_DNA"/>
</dbReference>
<protein>
    <recommendedName>
        <fullName evidence="1">DUF4132 domain-containing protein</fullName>
    </recommendedName>
</protein>
<dbReference type="RefSeq" id="WP_184801120.1">
    <property type="nucleotide sequence ID" value="NZ_JACHMY010000001.1"/>
</dbReference>
<name>A0A7W9MXK4_9ACTN</name>
<accession>A0A7W9MXK4</accession>
<evidence type="ECO:0000313" key="3">
    <source>
        <dbReference type="Proteomes" id="UP000549971"/>
    </source>
</evidence>
<gene>
    <name evidence="2" type="ORF">HDA39_006181</name>
</gene>
<reference evidence="2 3" key="1">
    <citation type="submission" date="2020-08" db="EMBL/GenBank/DDBJ databases">
        <title>Sequencing the genomes of 1000 actinobacteria strains.</title>
        <authorList>
            <person name="Klenk H.-P."/>
        </authorList>
    </citation>
    <scope>NUCLEOTIDE SEQUENCE [LARGE SCALE GENOMIC DNA]</scope>
    <source>
        <strain evidence="2 3">DSM 28967</strain>
    </source>
</reference>